<comment type="caution">
    <text evidence="7">The sequence shown here is derived from an EMBL/GenBank/DDBJ whole genome shotgun (WGS) entry which is preliminary data.</text>
</comment>
<dbReference type="GO" id="GO:0005737">
    <property type="term" value="C:cytoplasm"/>
    <property type="evidence" value="ECO:0007669"/>
    <property type="project" value="TreeGrafter"/>
</dbReference>
<feature type="transmembrane region" description="Helical" evidence="6">
    <location>
        <begin position="115"/>
        <end position="136"/>
    </location>
</feature>
<evidence type="ECO:0000313" key="7">
    <source>
        <dbReference type="EMBL" id="TNV76040.1"/>
    </source>
</evidence>
<proteinExistence type="inferred from homology"/>
<evidence type="ECO:0000256" key="4">
    <source>
        <dbReference type="ARBA" id="ARBA00022989"/>
    </source>
</evidence>
<dbReference type="Pfam" id="PF04117">
    <property type="entry name" value="Mpv17_PMP22"/>
    <property type="match status" value="1"/>
</dbReference>
<evidence type="ECO:0000256" key="6">
    <source>
        <dbReference type="RuleBase" id="RU363053"/>
    </source>
</evidence>
<dbReference type="PANTHER" id="PTHR11266:SF80">
    <property type="entry name" value="PEROXISOMAL MEMBRANE PROTEIN 2"/>
    <property type="match status" value="1"/>
</dbReference>
<evidence type="ECO:0000256" key="1">
    <source>
        <dbReference type="ARBA" id="ARBA00004141"/>
    </source>
</evidence>
<sequence length="214" mass="24746">MEYQIYQNCKGLNYIRIHLTSRHMFKAYNYLLTKHPLVTKSVTCGVISFFGDAVGQLIEIKTMKSQDGILDFKRMSTFFLYGSLILGPTLHSWYARILPRLVPQVGGFAALKKMLIDQAIVPPTLIFVFYSFFNFVEGKSATHTKNELRNKYLETLMLNYKVWPFANFVNFMLVPIQYQVLFQNFISLFFTAALSIIKNSKASKSESKQVKVEF</sequence>
<keyword evidence="4 6" id="KW-1133">Transmembrane helix</keyword>
<reference evidence="7" key="1">
    <citation type="submission" date="2019-06" db="EMBL/GenBank/DDBJ databases">
        <authorList>
            <person name="Zheng W."/>
        </authorList>
    </citation>
    <scope>NUCLEOTIDE SEQUENCE</scope>
    <source>
        <strain evidence="7">QDHG01</strain>
    </source>
</reference>
<keyword evidence="3 6" id="KW-0812">Transmembrane</keyword>
<keyword evidence="5 6" id="KW-0472">Membrane</keyword>
<evidence type="ECO:0000256" key="3">
    <source>
        <dbReference type="ARBA" id="ARBA00022692"/>
    </source>
</evidence>
<accession>A0A8J8SZ82</accession>
<dbReference type="InterPro" id="IPR007248">
    <property type="entry name" value="Mpv17_PMP22"/>
</dbReference>
<dbReference type="AlphaFoldDB" id="A0A8J8SZ82"/>
<feature type="transmembrane region" description="Helical" evidence="6">
    <location>
        <begin position="180"/>
        <end position="197"/>
    </location>
</feature>
<dbReference type="OrthoDB" id="310747at2759"/>
<dbReference type="PANTHER" id="PTHR11266">
    <property type="entry name" value="PEROXISOMAL MEMBRANE PROTEIN 2, PXMP2 MPV17"/>
    <property type="match status" value="1"/>
</dbReference>
<name>A0A8J8SZ82_HALGN</name>
<feature type="transmembrane region" description="Helical" evidence="6">
    <location>
        <begin position="157"/>
        <end position="174"/>
    </location>
</feature>
<evidence type="ECO:0000256" key="2">
    <source>
        <dbReference type="ARBA" id="ARBA00006824"/>
    </source>
</evidence>
<feature type="transmembrane region" description="Helical" evidence="6">
    <location>
        <begin position="78"/>
        <end position="95"/>
    </location>
</feature>
<evidence type="ECO:0000313" key="8">
    <source>
        <dbReference type="Proteomes" id="UP000785679"/>
    </source>
</evidence>
<gene>
    <name evidence="7" type="ORF">FGO68_gene10566</name>
</gene>
<dbReference type="EMBL" id="RRYP01014312">
    <property type="protein sequence ID" value="TNV76040.1"/>
    <property type="molecule type" value="Genomic_DNA"/>
</dbReference>
<comment type="subcellular location">
    <subcellularLocation>
        <location evidence="1">Membrane</location>
        <topology evidence="1">Multi-pass membrane protein</topology>
    </subcellularLocation>
</comment>
<dbReference type="GO" id="GO:0016020">
    <property type="term" value="C:membrane"/>
    <property type="evidence" value="ECO:0007669"/>
    <property type="project" value="UniProtKB-SubCell"/>
</dbReference>
<protein>
    <submittedName>
        <fullName evidence="7">Uncharacterized protein</fullName>
    </submittedName>
</protein>
<evidence type="ECO:0000256" key="5">
    <source>
        <dbReference type="ARBA" id="ARBA00023136"/>
    </source>
</evidence>
<dbReference type="Proteomes" id="UP000785679">
    <property type="component" value="Unassembled WGS sequence"/>
</dbReference>
<comment type="similarity">
    <text evidence="2 6">Belongs to the peroxisomal membrane protein PXMP2/4 family.</text>
</comment>
<organism evidence="7 8">
    <name type="scientific">Halteria grandinella</name>
    <dbReference type="NCBI Taxonomy" id="5974"/>
    <lineage>
        <taxon>Eukaryota</taxon>
        <taxon>Sar</taxon>
        <taxon>Alveolata</taxon>
        <taxon>Ciliophora</taxon>
        <taxon>Intramacronucleata</taxon>
        <taxon>Spirotrichea</taxon>
        <taxon>Stichotrichia</taxon>
        <taxon>Sporadotrichida</taxon>
        <taxon>Halteriidae</taxon>
        <taxon>Halteria</taxon>
    </lineage>
</organism>
<keyword evidence="8" id="KW-1185">Reference proteome</keyword>